<evidence type="ECO:0000313" key="1">
    <source>
        <dbReference type="EMBL" id="KAI8432789.1"/>
    </source>
</evidence>
<dbReference type="EMBL" id="CM046124">
    <property type="protein sequence ID" value="KAI8432789.1"/>
    <property type="molecule type" value="Genomic_DNA"/>
</dbReference>
<protein>
    <submittedName>
        <fullName evidence="1">Uncharacterized protein</fullName>
    </submittedName>
</protein>
<organism evidence="1 2">
    <name type="scientific">Choristoneura fumiferana</name>
    <name type="common">Spruce budworm moth</name>
    <name type="synonym">Archips fumiferana</name>
    <dbReference type="NCBI Taxonomy" id="7141"/>
    <lineage>
        <taxon>Eukaryota</taxon>
        <taxon>Metazoa</taxon>
        <taxon>Ecdysozoa</taxon>
        <taxon>Arthropoda</taxon>
        <taxon>Hexapoda</taxon>
        <taxon>Insecta</taxon>
        <taxon>Pterygota</taxon>
        <taxon>Neoptera</taxon>
        <taxon>Endopterygota</taxon>
        <taxon>Lepidoptera</taxon>
        <taxon>Glossata</taxon>
        <taxon>Ditrysia</taxon>
        <taxon>Tortricoidea</taxon>
        <taxon>Tortricidae</taxon>
        <taxon>Tortricinae</taxon>
        <taxon>Choristoneura</taxon>
    </lineage>
</organism>
<name>A0ACC0K8U8_CHOFU</name>
<dbReference type="Proteomes" id="UP001064048">
    <property type="component" value="Chromosome 24"/>
</dbReference>
<keyword evidence="2" id="KW-1185">Reference proteome</keyword>
<comment type="caution">
    <text evidence="1">The sequence shown here is derived from an EMBL/GenBank/DDBJ whole genome shotgun (WGS) entry which is preliminary data.</text>
</comment>
<reference evidence="1 2" key="1">
    <citation type="journal article" date="2022" name="Genome Biol. Evol.">
        <title>The Spruce Budworm Genome: Reconstructing the Evolutionary History of Antifreeze Proteins.</title>
        <authorList>
            <person name="Beliveau C."/>
            <person name="Gagne P."/>
            <person name="Picq S."/>
            <person name="Vernygora O."/>
            <person name="Keeling C.I."/>
            <person name="Pinkney K."/>
            <person name="Doucet D."/>
            <person name="Wen F."/>
            <person name="Johnston J.S."/>
            <person name="Maaroufi H."/>
            <person name="Boyle B."/>
            <person name="Laroche J."/>
            <person name="Dewar K."/>
            <person name="Juretic N."/>
            <person name="Blackburn G."/>
            <person name="Nisole A."/>
            <person name="Brunet B."/>
            <person name="Brandao M."/>
            <person name="Lumley L."/>
            <person name="Duan J."/>
            <person name="Quan G."/>
            <person name="Lucarotti C.J."/>
            <person name="Roe A.D."/>
            <person name="Sperling F.A.H."/>
            <person name="Levesque R.C."/>
            <person name="Cusson M."/>
        </authorList>
    </citation>
    <scope>NUCLEOTIDE SEQUENCE [LARGE SCALE GENOMIC DNA]</scope>
    <source>
        <strain evidence="1">Glfc:IPQL:Cfum</strain>
    </source>
</reference>
<sequence length="214" mass="23912">MAPEDFDHLLSLTIEKIRKSSTNFRDSIPAYDKLAVTLRFLATGDSYESLMYFTKMSKSTICNAISEVCAAINEALQNYAKTPSTEEEWLSIAQEFNEKWNFPNCIGAFPSSEEEWLAIAEEFERTWQFPNCLGAVDGKHVAIVPPAGAGSLFFNYKGYHSIVLIGIANANYEFIYVDIGTNGRISERGVCYECTSLEKRHSTIAALLELSTSN</sequence>
<gene>
    <name evidence="1" type="ORF">MSG28_013744</name>
</gene>
<accession>A0ACC0K8U8</accession>
<evidence type="ECO:0000313" key="2">
    <source>
        <dbReference type="Proteomes" id="UP001064048"/>
    </source>
</evidence>
<proteinExistence type="predicted"/>